<keyword evidence="1" id="KW-0472">Membrane</keyword>
<sequence>MENNHVAIELEAMLKKKEKPSFTTQTCCIYKVPHELRQLNDDAYTPKTISIGPLHHGKSRRLVSMEAHKQDYCQHFIERSEASLIDLVSCVQQLEPQIRACYSEKIDLTPDELVKMIFIDCCFVIEFSLDDEWMRNESILSKPWMTIQVIYDLILLENQVPFFVYDKIYNLAFASRLNNNGGGFPSFMSLAADMFSFQNKQRVLPPATNNIAHFTDLLRYFYLPPSHRIPPRDPRLTLAVLGHGAFELAEAGVKFTVNKPLHGGIGILDLEFEHGILKIPHILLLEDWTEICLRNILVLEHCHYPQEHYVFDYVDFISQLINTDKDVDTLVEKGIINNQLGDNKNVAELFRGLKRNIVVSNYNATYFRISKDLDAYYRNPWSKNLAALKRWKGAVSIGGIVLLILTIIQTVFTILQVVL</sequence>
<proteinExistence type="predicted"/>
<dbReference type="InterPro" id="IPR004158">
    <property type="entry name" value="DUF247_pln"/>
</dbReference>
<protein>
    <submittedName>
        <fullName evidence="2">Uncharacterized protein</fullName>
    </submittedName>
</protein>
<organism evidence="2 3">
    <name type="scientific">Stylosanthes scabra</name>
    <dbReference type="NCBI Taxonomy" id="79078"/>
    <lineage>
        <taxon>Eukaryota</taxon>
        <taxon>Viridiplantae</taxon>
        <taxon>Streptophyta</taxon>
        <taxon>Embryophyta</taxon>
        <taxon>Tracheophyta</taxon>
        <taxon>Spermatophyta</taxon>
        <taxon>Magnoliopsida</taxon>
        <taxon>eudicotyledons</taxon>
        <taxon>Gunneridae</taxon>
        <taxon>Pentapetalae</taxon>
        <taxon>rosids</taxon>
        <taxon>fabids</taxon>
        <taxon>Fabales</taxon>
        <taxon>Fabaceae</taxon>
        <taxon>Papilionoideae</taxon>
        <taxon>50 kb inversion clade</taxon>
        <taxon>dalbergioids sensu lato</taxon>
        <taxon>Dalbergieae</taxon>
        <taxon>Pterocarpus clade</taxon>
        <taxon>Stylosanthes</taxon>
    </lineage>
</organism>
<reference evidence="2 3" key="1">
    <citation type="journal article" date="2023" name="Plants (Basel)">
        <title>Bridging the Gap: Combining Genomics and Transcriptomics Approaches to Understand Stylosanthes scabra, an Orphan Legume from the Brazilian Caatinga.</title>
        <authorList>
            <person name="Ferreira-Neto J.R.C."/>
            <person name="da Silva M.D."/>
            <person name="Binneck E."/>
            <person name="de Melo N.F."/>
            <person name="da Silva R.H."/>
            <person name="de Melo A.L.T.M."/>
            <person name="Pandolfi V."/>
            <person name="Bustamante F.O."/>
            <person name="Brasileiro-Vidal A.C."/>
            <person name="Benko-Iseppon A.M."/>
        </authorList>
    </citation>
    <scope>NUCLEOTIDE SEQUENCE [LARGE SCALE GENOMIC DNA]</scope>
    <source>
        <tissue evidence="2">Leaves</tissue>
    </source>
</reference>
<dbReference type="Proteomes" id="UP001341840">
    <property type="component" value="Unassembled WGS sequence"/>
</dbReference>
<name>A0ABU6TL59_9FABA</name>
<comment type="caution">
    <text evidence="2">The sequence shown here is derived from an EMBL/GenBank/DDBJ whole genome shotgun (WGS) entry which is preliminary data.</text>
</comment>
<evidence type="ECO:0000256" key="1">
    <source>
        <dbReference type="SAM" id="Phobius"/>
    </source>
</evidence>
<dbReference type="PANTHER" id="PTHR31170">
    <property type="entry name" value="BNAC04G53230D PROTEIN"/>
    <property type="match status" value="1"/>
</dbReference>
<dbReference type="EMBL" id="JASCZI010091084">
    <property type="protein sequence ID" value="MED6148865.1"/>
    <property type="molecule type" value="Genomic_DNA"/>
</dbReference>
<accession>A0ABU6TL59</accession>
<dbReference type="Pfam" id="PF03140">
    <property type="entry name" value="DUF247"/>
    <property type="match status" value="1"/>
</dbReference>
<feature type="transmembrane region" description="Helical" evidence="1">
    <location>
        <begin position="393"/>
        <end position="418"/>
    </location>
</feature>
<keyword evidence="1" id="KW-0812">Transmembrane</keyword>
<keyword evidence="3" id="KW-1185">Reference proteome</keyword>
<dbReference type="PANTHER" id="PTHR31170:SF23">
    <property type="match status" value="1"/>
</dbReference>
<gene>
    <name evidence="2" type="ORF">PIB30_057085</name>
</gene>
<evidence type="ECO:0000313" key="2">
    <source>
        <dbReference type="EMBL" id="MED6148865.1"/>
    </source>
</evidence>
<keyword evidence="1" id="KW-1133">Transmembrane helix</keyword>
<evidence type="ECO:0000313" key="3">
    <source>
        <dbReference type="Proteomes" id="UP001341840"/>
    </source>
</evidence>